<proteinExistence type="predicted"/>
<comment type="caution">
    <text evidence="1">The sequence shown here is derived from an EMBL/GenBank/DDBJ whole genome shotgun (WGS) entry which is preliminary data.</text>
</comment>
<organism evidence="1 2">
    <name type="scientific">Aphis glycines</name>
    <name type="common">Soybean aphid</name>
    <dbReference type="NCBI Taxonomy" id="307491"/>
    <lineage>
        <taxon>Eukaryota</taxon>
        <taxon>Metazoa</taxon>
        <taxon>Ecdysozoa</taxon>
        <taxon>Arthropoda</taxon>
        <taxon>Hexapoda</taxon>
        <taxon>Insecta</taxon>
        <taxon>Pterygota</taxon>
        <taxon>Neoptera</taxon>
        <taxon>Paraneoptera</taxon>
        <taxon>Hemiptera</taxon>
        <taxon>Sternorrhyncha</taxon>
        <taxon>Aphidomorpha</taxon>
        <taxon>Aphidoidea</taxon>
        <taxon>Aphididae</taxon>
        <taxon>Aphidini</taxon>
        <taxon>Aphis</taxon>
        <taxon>Aphis</taxon>
    </lineage>
</organism>
<keyword evidence="2" id="KW-1185">Reference proteome</keyword>
<dbReference type="OrthoDB" id="10465029at2759"/>
<dbReference type="AlphaFoldDB" id="A0A6G0TS35"/>
<accession>A0A6G0TS35</accession>
<dbReference type="EMBL" id="VYZN01000018">
    <property type="protein sequence ID" value="KAE9537606.1"/>
    <property type="molecule type" value="Genomic_DNA"/>
</dbReference>
<sequence length="172" mass="18268">MVTAAAIAAAYVVVRKASAAAAGFPLDLRVLFVGAPQHGHRRRAQQDAVVSLECRFGCFRVGKLQRGAQELAIRIESNAAQVVAAVEFVHYVFLGHRDRELYLVGGSFCCSSPPPSSVDVASLLFSHTTRSLFSSSSLPSSSVLDFFGFFLSDDVAGWSDATSSSSSSTKST</sequence>
<name>A0A6G0TS35_APHGL</name>
<reference evidence="1 2" key="1">
    <citation type="submission" date="2019-08" db="EMBL/GenBank/DDBJ databases">
        <title>The genome of the soybean aphid Biotype 1, its phylome, world population structure and adaptation to the North American continent.</title>
        <authorList>
            <person name="Giordano R."/>
            <person name="Donthu R.K."/>
            <person name="Hernandez A.G."/>
            <person name="Wright C.L."/>
            <person name="Zimin A.V."/>
        </authorList>
    </citation>
    <scope>NUCLEOTIDE SEQUENCE [LARGE SCALE GENOMIC DNA]</scope>
    <source>
        <tissue evidence="1">Whole aphids</tissue>
    </source>
</reference>
<gene>
    <name evidence="1" type="ORF">AGLY_006629</name>
</gene>
<evidence type="ECO:0000313" key="2">
    <source>
        <dbReference type="Proteomes" id="UP000475862"/>
    </source>
</evidence>
<protein>
    <submittedName>
        <fullName evidence="1">Uncharacterized protein</fullName>
    </submittedName>
</protein>
<evidence type="ECO:0000313" key="1">
    <source>
        <dbReference type="EMBL" id="KAE9537606.1"/>
    </source>
</evidence>
<dbReference type="Proteomes" id="UP000475862">
    <property type="component" value="Unassembled WGS sequence"/>
</dbReference>